<name>A0A3B3Z2T0_9TELE</name>
<evidence type="ECO:0000256" key="4">
    <source>
        <dbReference type="ARBA" id="ARBA00023157"/>
    </source>
</evidence>
<keyword evidence="4" id="KW-1015">Disulfide bond</keyword>
<evidence type="ECO:0000313" key="8">
    <source>
        <dbReference type="Proteomes" id="UP000261480"/>
    </source>
</evidence>
<dbReference type="GO" id="GO:0005576">
    <property type="term" value="C:extracellular region"/>
    <property type="evidence" value="ECO:0007669"/>
    <property type="project" value="UniProtKB-SubCell"/>
</dbReference>
<dbReference type="AlphaFoldDB" id="A0A3B3Z2T0"/>
<evidence type="ECO:0000256" key="2">
    <source>
        <dbReference type="ARBA" id="ARBA00010093"/>
    </source>
</evidence>
<dbReference type="STRING" id="48701.ENSPMEP00000034026"/>
<dbReference type="InterPro" id="IPR000118">
    <property type="entry name" value="Granulin"/>
</dbReference>
<accession>A0A3B3Z2T0</accession>
<comment type="subcellular location">
    <subcellularLocation>
        <location evidence="1">Secreted</location>
    </subcellularLocation>
</comment>
<organism evidence="7 8">
    <name type="scientific">Poecilia mexicana</name>
    <dbReference type="NCBI Taxonomy" id="48701"/>
    <lineage>
        <taxon>Eukaryota</taxon>
        <taxon>Metazoa</taxon>
        <taxon>Chordata</taxon>
        <taxon>Craniata</taxon>
        <taxon>Vertebrata</taxon>
        <taxon>Euteleostomi</taxon>
        <taxon>Actinopterygii</taxon>
        <taxon>Neopterygii</taxon>
        <taxon>Teleostei</taxon>
        <taxon>Neoteleostei</taxon>
        <taxon>Acanthomorphata</taxon>
        <taxon>Ovalentaria</taxon>
        <taxon>Atherinomorphae</taxon>
        <taxon>Cyprinodontiformes</taxon>
        <taxon>Poeciliidae</taxon>
        <taxon>Poeciliinae</taxon>
        <taxon>Poecilia</taxon>
    </lineage>
</organism>
<evidence type="ECO:0000259" key="6">
    <source>
        <dbReference type="PROSITE" id="PS00799"/>
    </source>
</evidence>
<dbReference type="SUPFAM" id="SSF57277">
    <property type="entry name" value="Granulin repeat"/>
    <property type="match status" value="1"/>
</dbReference>
<evidence type="ECO:0000313" key="7">
    <source>
        <dbReference type="Ensembl" id="ENSPMEP00000034026.1"/>
    </source>
</evidence>
<dbReference type="SMART" id="SM00277">
    <property type="entry name" value="GRAN"/>
    <property type="match status" value="1"/>
</dbReference>
<feature type="domain" description="Granulins" evidence="6">
    <location>
        <begin position="38"/>
        <end position="51"/>
    </location>
</feature>
<evidence type="ECO:0000256" key="1">
    <source>
        <dbReference type="ARBA" id="ARBA00004613"/>
    </source>
</evidence>
<dbReference type="PROSITE" id="PS00799">
    <property type="entry name" value="GRANULINS"/>
    <property type="match status" value="1"/>
</dbReference>
<evidence type="ECO:0000256" key="3">
    <source>
        <dbReference type="ARBA" id="ARBA00022525"/>
    </source>
</evidence>
<dbReference type="Pfam" id="PF00396">
    <property type="entry name" value="Granulin"/>
    <property type="match status" value="1"/>
</dbReference>
<reference evidence="7" key="1">
    <citation type="submission" date="2025-08" db="UniProtKB">
        <authorList>
            <consortium name="Ensembl"/>
        </authorList>
    </citation>
    <scope>IDENTIFICATION</scope>
</reference>
<dbReference type="PANTHER" id="PTHR12274">
    <property type="entry name" value="GRANULIN"/>
    <property type="match status" value="1"/>
</dbReference>
<dbReference type="InterPro" id="IPR037277">
    <property type="entry name" value="Granulin_sf"/>
</dbReference>
<dbReference type="InterPro" id="IPR039036">
    <property type="entry name" value="Granulin_fam"/>
</dbReference>
<dbReference type="Gene3D" id="2.10.25.160">
    <property type="entry name" value="Granulin"/>
    <property type="match status" value="1"/>
</dbReference>
<reference evidence="7" key="2">
    <citation type="submission" date="2025-09" db="UniProtKB">
        <authorList>
            <consortium name="Ensembl"/>
        </authorList>
    </citation>
    <scope>IDENTIFICATION</scope>
</reference>
<keyword evidence="8" id="KW-1185">Reference proteome</keyword>
<dbReference type="Proteomes" id="UP000261480">
    <property type="component" value="Unplaced"/>
</dbReference>
<proteinExistence type="inferred from homology"/>
<evidence type="ECO:0000256" key="5">
    <source>
        <dbReference type="SAM" id="MobiDB-lite"/>
    </source>
</evidence>
<dbReference type="PANTHER" id="PTHR12274:SF8">
    <property type="entry name" value="GRANULIN-A ISOFORM X1"/>
    <property type="match status" value="1"/>
</dbReference>
<dbReference type="Ensembl" id="ENSPMET00000029361.1">
    <property type="protein sequence ID" value="ENSPMEP00000034026.1"/>
    <property type="gene ID" value="ENSPMEG00000022915.1"/>
</dbReference>
<keyword evidence="3" id="KW-0964">Secreted</keyword>
<comment type="similarity">
    <text evidence="2">Belongs to the granulin family.</text>
</comment>
<feature type="region of interest" description="Disordered" evidence="5">
    <location>
        <begin position="68"/>
        <end position="90"/>
    </location>
</feature>
<sequence length="90" mass="9772">IIFLCSCDESTSCPGNATCCKTASGAWACCPLPKAVCCDDHVHCCPHGTVCNLEWTHLRPPPVLVLQRPSSDPLVHQTGRSGRAERVDRR</sequence>
<protein>
    <recommendedName>
        <fullName evidence="6">Granulins domain-containing protein</fullName>
    </recommendedName>
</protein>